<evidence type="ECO:0000256" key="2">
    <source>
        <dbReference type="ARBA" id="ARBA00022723"/>
    </source>
</evidence>
<reference evidence="4" key="1">
    <citation type="submission" date="2016-04" db="EMBL/GenBank/DDBJ databases">
        <authorList>
            <person name="Nguyen H.D."/>
            <person name="Samba Siva P."/>
            <person name="Cullis J."/>
            <person name="Levesque C.A."/>
            <person name="Hambleton S."/>
        </authorList>
    </citation>
    <scope>NUCLEOTIDE SEQUENCE</scope>
    <source>
        <strain evidence="4">DAOMC 236422</strain>
    </source>
</reference>
<dbReference type="Proteomes" id="UP000078113">
    <property type="component" value="Unassembled WGS sequence"/>
</dbReference>
<sequence length="227" mass="25989">MIRQDPDTWAIRWPSEETMEQMAAAVTTREPLLKNVIGFVDGLNLRIYQPGDVDEQNAYYNGWLADTYCSQVLVFLPNGEIAWASFNCPGSWHDARIASGLYKVLLDRNRTPERYRLLADSAFPCGSDVEMQIMSKPKEPVAGKETDVATLRLWEAITRQRQAAEWGIRALQGAFGRLDLRLPVHKVKRGLILSVIFSLHNYRARNVGLSQIKKVYFPQWMSRQNTM</sequence>
<organism evidence="4 5">
    <name type="scientific">Tilletia walkeri</name>
    <dbReference type="NCBI Taxonomy" id="117179"/>
    <lineage>
        <taxon>Eukaryota</taxon>
        <taxon>Fungi</taxon>
        <taxon>Dikarya</taxon>
        <taxon>Basidiomycota</taxon>
        <taxon>Ustilaginomycotina</taxon>
        <taxon>Exobasidiomycetes</taxon>
        <taxon>Tilletiales</taxon>
        <taxon>Tilletiaceae</taxon>
        <taxon>Tilletia</taxon>
    </lineage>
</organism>
<evidence type="ECO:0000313" key="4">
    <source>
        <dbReference type="EMBL" id="KAE8261819.1"/>
    </source>
</evidence>
<comment type="cofactor">
    <cofactor evidence="1">
        <name>a divalent metal cation</name>
        <dbReference type="ChEBI" id="CHEBI:60240"/>
    </cofactor>
</comment>
<evidence type="ECO:0000259" key="3">
    <source>
        <dbReference type="Pfam" id="PF13359"/>
    </source>
</evidence>
<keyword evidence="5" id="KW-1185">Reference proteome</keyword>
<name>A0A8X7N2V4_9BASI</name>
<dbReference type="AlphaFoldDB" id="A0A8X7N2V4"/>
<feature type="domain" description="DDE Tnp4" evidence="3">
    <location>
        <begin position="40"/>
        <end position="201"/>
    </location>
</feature>
<comment type="caution">
    <text evidence="4">The sequence shown here is derived from an EMBL/GenBank/DDBJ whole genome shotgun (WGS) entry which is preliminary data.</text>
</comment>
<dbReference type="PANTHER" id="PTHR48471">
    <property type="entry name" value="DDE TNP4 DOMAIN-CONTAINING PROTEIN"/>
    <property type="match status" value="1"/>
</dbReference>
<dbReference type="EMBL" id="LWDG02000911">
    <property type="protein sequence ID" value="KAE8261819.1"/>
    <property type="molecule type" value="Genomic_DNA"/>
</dbReference>
<protein>
    <recommendedName>
        <fullName evidence="3">DDE Tnp4 domain-containing protein</fullName>
    </recommendedName>
</protein>
<reference evidence="4" key="2">
    <citation type="journal article" date="2019" name="IMA Fungus">
        <title>Genome sequencing and comparison of five Tilletia species to identify candidate genes for the detection of regulated species infecting wheat.</title>
        <authorList>
            <person name="Nguyen H.D.T."/>
            <person name="Sultana T."/>
            <person name="Kesanakurti P."/>
            <person name="Hambleton S."/>
        </authorList>
    </citation>
    <scope>NUCLEOTIDE SEQUENCE</scope>
    <source>
        <strain evidence="4">DAOMC 236422</strain>
    </source>
</reference>
<gene>
    <name evidence="4" type="ORF">A4X09_0g7596</name>
</gene>
<evidence type="ECO:0000313" key="5">
    <source>
        <dbReference type="Proteomes" id="UP000078113"/>
    </source>
</evidence>
<evidence type="ECO:0000256" key="1">
    <source>
        <dbReference type="ARBA" id="ARBA00001968"/>
    </source>
</evidence>
<dbReference type="GO" id="GO:0046872">
    <property type="term" value="F:metal ion binding"/>
    <property type="evidence" value="ECO:0007669"/>
    <property type="project" value="UniProtKB-KW"/>
</dbReference>
<dbReference type="InterPro" id="IPR027806">
    <property type="entry name" value="HARBI1_dom"/>
</dbReference>
<dbReference type="Pfam" id="PF13359">
    <property type="entry name" value="DDE_Tnp_4"/>
    <property type="match status" value="1"/>
</dbReference>
<dbReference type="PANTHER" id="PTHR48471:SF1">
    <property type="entry name" value="DDE TNP4 DOMAIN-CONTAINING PROTEIN"/>
    <property type="match status" value="1"/>
</dbReference>
<proteinExistence type="predicted"/>
<accession>A0A8X7N2V4</accession>
<keyword evidence="2" id="KW-0479">Metal-binding</keyword>